<dbReference type="OrthoDB" id="3642124at2759"/>
<gene>
    <name evidence="2" type="ORF">M409DRAFT_16794</name>
</gene>
<dbReference type="Proteomes" id="UP000799537">
    <property type="component" value="Unassembled WGS sequence"/>
</dbReference>
<sequence length="358" mass="41409">MADLPTSVSAEGIDKNSRLADTTPDIKFFSPDEYDFPVIAFRCTNAVGTIMFAKRWLLSQYDSNAWGGPEILRLETQEVEKVKHREEGTLLLLEHACWIEGRKGRVPLRIMALVMPKDPRVRFWYSIASFKGLLLRLDEEGFIQPRKTFEPKVSRHHRRLFVWMRDAFMDTLKVPDHPDYLNAMAMTDYSPPILHPSASLRLIESCEPLYASQKDTPKDLSLDRYILALPPPEREVASQVQLTCAEYLLLKRNFFKDWFTEVYRSDKKVKDGEVVRTNYAHEQWLERVYEWTVRRARRLVVAWKVLGLLDQERVLPWVLQGGMLAEAVGAMEEEDGERVDREGGAAAGKTVGRPRRAR</sequence>
<evidence type="ECO:0000313" key="3">
    <source>
        <dbReference type="Proteomes" id="UP000799537"/>
    </source>
</evidence>
<dbReference type="EMBL" id="ML993580">
    <property type="protein sequence ID" value="KAF2172837.1"/>
    <property type="molecule type" value="Genomic_DNA"/>
</dbReference>
<evidence type="ECO:0000256" key="1">
    <source>
        <dbReference type="SAM" id="MobiDB-lite"/>
    </source>
</evidence>
<evidence type="ECO:0000313" key="2">
    <source>
        <dbReference type="EMBL" id="KAF2172837.1"/>
    </source>
</evidence>
<dbReference type="AlphaFoldDB" id="A0A6A6D041"/>
<protein>
    <submittedName>
        <fullName evidence="2">Uncharacterized protein</fullName>
    </submittedName>
</protein>
<accession>A0A6A6D041</accession>
<name>A0A6A6D041_ZASCE</name>
<dbReference type="Gene3D" id="1.10.10.10">
    <property type="entry name" value="Winged helix-like DNA-binding domain superfamily/Winged helix DNA-binding domain"/>
    <property type="match status" value="1"/>
</dbReference>
<dbReference type="InterPro" id="IPR036388">
    <property type="entry name" value="WH-like_DNA-bd_sf"/>
</dbReference>
<keyword evidence="3" id="KW-1185">Reference proteome</keyword>
<reference evidence="2" key="1">
    <citation type="journal article" date="2020" name="Stud. Mycol.">
        <title>101 Dothideomycetes genomes: a test case for predicting lifestyles and emergence of pathogens.</title>
        <authorList>
            <person name="Haridas S."/>
            <person name="Albert R."/>
            <person name="Binder M."/>
            <person name="Bloem J."/>
            <person name="Labutti K."/>
            <person name="Salamov A."/>
            <person name="Andreopoulos B."/>
            <person name="Baker S."/>
            <person name="Barry K."/>
            <person name="Bills G."/>
            <person name="Bluhm B."/>
            <person name="Cannon C."/>
            <person name="Castanera R."/>
            <person name="Culley D."/>
            <person name="Daum C."/>
            <person name="Ezra D."/>
            <person name="Gonzalez J."/>
            <person name="Henrissat B."/>
            <person name="Kuo A."/>
            <person name="Liang C."/>
            <person name="Lipzen A."/>
            <person name="Lutzoni F."/>
            <person name="Magnuson J."/>
            <person name="Mondo S."/>
            <person name="Nolan M."/>
            <person name="Ohm R."/>
            <person name="Pangilinan J."/>
            <person name="Park H.-J."/>
            <person name="Ramirez L."/>
            <person name="Alfaro M."/>
            <person name="Sun H."/>
            <person name="Tritt A."/>
            <person name="Yoshinaga Y."/>
            <person name="Zwiers L.-H."/>
            <person name="Turgeon B."/>
            <person name="Goodwin S."/>
            <person name="Spatafora J."/>
            <person name="Crous P."/>
            <person name="Grigoriev I."/>
        </authorList>
    </citation>
    <scope>NUCLEOTIDE SEQUENCE</scope>
    <source>
        <strain evidence="2">ATCC 36951</strain>
    </source>
</reference>
<organism evidence="2 3">
    <name type="scientific">Zasmidium cellare ATCC 36951</name>
    <dbReference type="NCBI Taxonomy" id="1080233"/>
    <lineage>
        <taxon>Eukaryota</taxon>
        <taxon>Fungi</taxon>
        <taxon>Dikarya</taxon>
        <taxon>Ascomycota</taxon>
        <taxon>Pezizomycotina</taxon>
        <taxon>Dothideomycetes</taxon>
        <taxon>Dothideomycetidae</taxon>
        <taxon>Mycosphaerellales</taxon>
        <taxon>Mycosphaerellaceae</taxon>
        <taxon>Zasmidium</taxon>
    </lineage>
</organism>
<dbReference type="GeneID" id="54557042"/>
<feature type="region of interest" description="Disordered" evidence="1">
    <location>
        <begin position="333"/>
        <end position="358"/>
    </location>
</feature>
<dbReference type="RefSeq" id="XP_033673726.1">
    <property type="nucleotide sequence ID" value="XM_033803770.1"/>
</dbReference>
<proteinExistence type="predicted"/>